<gene>
    <name evidence="2" type="ORF">DFR75_1011859</name>
</gene>
<evidence type="ECO:0000313" key="3">
    <source>
        <dbReference type="Proteomes" id="UP000295087"/>
    </source>
</evidence>
<evidence type="ECO:0000313" key="2">
    <source>
        <dbReference type="EMBL" id="TDP42741.1"/>
    </source>
</evidence>
<dbReference type="InterPro" id="IPR024344">
    <property type="entry name" value="MDMPI_metal-binding"/>
</dbReference>
<sequence>MEPQFDFAPAAGSLATVVAGITDDQFTALTPCVGLDVRDLIRHVVELTEAFRQAATKESVGRSAPPGVVDDELSADWRTRIPTQLDALVEAWRAPEAWDGDTEAGGVVMPAAAMAMVALDELVVHGWDLAVSTGQVLEVDPDHLGILLEFLGETDPEGTPGLFGPVVAVAEDAPALDRVLGLTGRDAGWKPPA</sequence>
<dbReference type="Pfam" id="PF11716">
    <property type="entry name" value="MDMPI_N"/>
    <property type="match status" value="1"/>
</dbReference>
<dbReference type="InterPro" id="IPR034660">
    <property type="entry name" value="DinB/YfiT-like"/>
</dbReference>
<organism evidence="2 3">
    <name type="scientific">Nocardia ignorata</name>
    <dbReference type="NCBI Taxonomy" id="145285"/>
    <lineage>
        <taxon>Bacteria</taxon>
        <taxon>Bacillati</taxon>
        <taxon>Actinomycetota</taxon>
        <taxon>Actinomycetes</taxon>
        <taxon>Mycobacteriales</taxon>
        <taxon>Nocardiaceae</taxon>
        <taxon>Nocardia</taxon>
    </lineage>
</organism>
<dbReference type="SUPFAM" id="SSF109854">
    <property type="entry name" value="DinB/YfiT-like putative metalloenzymes"/>
    <property type="match status" value="1"/>
</dbReference>
<dbReference type="RefSeq" id="WP_067485018.1">
    <property type="nucleotide sequence ID" value="NZ_SNXK01000001.1"/>
</dbReference>
<comment type="caution">
    <text evidence="2">The sequence shown here is derived from an EMBL/GenBank/DDBJ whole genome shotgun (WGS) entry which is preliminary data.</text>
</comment>
<proteinExistence type="predicted"/>
<reference evidence="2 3" key="1">
    <citation type="submission" date="2019-03" db="EMBL/GenBank/DDBJ databases">
        <title>Genomic Encyclopedia of Type Strains, Phase IV (KMG-IV): sequencing the most valuable type-strain genomes for metagenomic binning, comparative biology and taxonomic classification.</title>
        <authorList>
            <person name="Goeker M."/>
        </authorList>
    </citation>
    <scope>NUCLEOTIDE SEQUENCE [LARGE SCALE GENOMIC DNA]</scope>
    <source>
        <strain evidence="2 3">DSM 44496</strain>
    </source>
</reference>
<dbReference type="AlphaFoldDB" id="A0A4R6PUY7"/>
<name>A0A4R6PUY7_NOCIG</name>
<accession>A0A4R6PUY7</accession>
<dbReference type="InterPro" id="IPR017517">
    <property type="entry name" value="Maleyloyr_isom"/>
</dbReference>
<keyword evidence="3" id="KW-1185">Reference proteome</keyword>
<dbReference type="EMBL" id="SNXK01000001">
    <property type="protein sequence ID" value="TDP42741.1"/>
    <property type="molecule type" value="Genomic_DNA"/>
</dbReference>
<protein>
    <submittedName>
        <fullName evidence="2">Uncharacterized protein (TIGR03086 family)</fullName>
    </submittedName>
</protein>
<dbReference type="InterPro" id="IPR017520">
    <property type="entry name" value="CHP03086"/>
</dbReference>
<dbReference type="NCBIfam" id="TIGR03083">
    <property type="entry name" value="maleylpyruvate isomerase family mycothiol-dependent enzyme"/>
    <property type="match status" value="1"/>
</dbReference>
<dbReference type="NCBIfam" id="TIGR03086">
    <property type="entry name" value="TIGR03086 family metal-binding protein"/>
    <property type="match status" value="1"/>
</dbReference>
<evidence type="ECO:0000259" key="1">
    <source>
        <dbReference type="Pfam" id="PF11716"/>
    </source>
</evidence>
<feature type="domain" description="Mycothiol-dependent maleylpyruvate isomerase metal-binding" evidence="1">
    <location>
        <begin position="8"/>
        <end position="130"/>
    </location>
</feature>
<dbReference type="Gene3D" id="1.20.120.450">
    <property type="entry name" value="dinb family like domain"/>
    <property type="match status" value="1"/>
</dbReference>
<dbReference type="Proteomes" id="UP000295087">
    <property type="component" value="Unassembled WGS sequence"/>
</dbReference>
<dbReference type="GO" id="GO:0046872">
    <property type="term" value="F:metal ion binding"/>
    <property type="evidence" value="ECO:0007669"/>
    <property type="project" value="InterPro"/>
</dbReference>